<proteinExistence type="predicted"/>
<sequence length="371" mass="40486">MRTFARYILCCIIALVPAVSTALAQERIGGIAEFDKTVYDFGDVMLSDGPLSCTFNVKNISQKPMLIHSVVTSCGCTDVKWTREPVMPGKSGTISSVYTNDEGPYPFDKSLTVYISGIGKPIILRLRGISHEKKLSLEEMYRIRFGSLGMKALEMKCGNIEQGESRSDETTVANLSGSPIQVSFTDVSPNLSVKVTPNPVPPRSTAKLQFSVKADRSLWGKNWYYATPAVNGKKYQAEENGKNAGSRIGIYAFTKENFSSMTKEERDNASRPIFDSSSYTFGKIKAGTPVDASFTFKNTGKADFKVFKAEADAESYSVGEIPVVKCGHEGSFKVRLDTAGMPAGEALVIVTLTTNSPSRPIVNLFITGYIE</sequence>
<evidence type="ECO:0000256" key="1">
    <source>
        <dbReference type="SAM" id="SignalP"/>
    </source>
</evidence>
<reference evidence="2" key="1">
    <citation type="submission" date="2020-10" db="EMBL/GenBank/DDBJ databases">
        <authorList>
            <person name="Gilroy R."/>
        </authorList>
    </citation>
    <scope>NUCLEOTIDE SEQUENCE</scope>
    <source>
        <strain evidence="2">B1-15692</strain>
    </source>
</reference>
<name>A0A9D9NAY6_9BACT</name>
<comment type="caution">
    <text evidence="2">The sequence shown here is derived from an EMBL/GenBank/DDBJ whole genome shotgun (WGS) entry which is preliminary data.</text>
</comment>
<evidence type="ECO:0000313" key="3">
    <source>
        <dbReference type="Proteomes" id="UP000823660"/>
    </source>
</evidence>
<dbReference type="EMBL" id="JADIMH010000009">
    <property type="protein sequence ID" value="MBO8466460.1"/>
    <property type="molecule type" value="Genomic_DNA"/>
</dbReference>
<organism evidence="2 3">
    <name type="scientific">Candidatus Cryptobacteroides faecipullorum</name>
    <dbReference type="NCBI Taxonomy" id="2840764"/>
    <lineage>
        <taxon>Bacteria</taxon>
        <taxon>Pseudomonadati</taxon>
        <taxon>Bacteroidota</taxon>
        <taxon>Bacteroidia</taxon>
        <taxon>Bacteroidales</taxon>
        <taxon>Candidatus Cryptobacteroides</taxon>
    </lineage>
</organism>
<dbReference type="InterPro" id="IPR013783">
    <property type="entry name" value="Ig-like_fold"/>
</dbReference>
<protein>
    <submittedName>
        <fullName evidence="2">DUF1573 domain-containing protein</fullName>
    </submittedName>
</protein>
<dbReference type="PANTHER" id="PTHR37833">
    <property type="entry name" value="LIPOPROTEIN-RELATED"/>
    <property type="match status" value="1"/>
</dbReference>
<dbReference type="Pfam" id="PF07610">
    <property type="entry name" value="DUF1573"/>
    <property type="match status" value="2"/>
</dbReference>
<dbReference type="Gene3D" id="2.60.40.10">
    <property type="entry name" value="Immunoglobulins"/>
    <property type="match status" value="2"/>
</dbReference>
<feature type="signal peptide" evidence="1">
    <location>
        <begin position="1"/>
        <end position="24"/>
    </location>
</feature>
<feature type="chain" id="PRO_5038373787" evidence="1">
    <location>
        <begin position="25"/>
        <end position="371"/>
    </location>
</feature>
<dbReference type="Proteomes" id="UP000823660">
    <property type="component" value="Unassembled WGS sequence"/>
</dbReference>
<reference evidence="2" key="2">
    <citation type="journal article" date="2021" name="PeerJ">
        <title>Extensive microbial diversity within the chicken gut microbiome revealed by metagenomics and culture.</title>
        <authorList>
            <person name="Gilroy R."/>
            <person name="Ravi A."/>
            <person name="Getino M."/>
            <person name="Pursley I."/>
            <person name="Horton D.L."/>
            <person name="Alikhan N.F."/>
            <person name="Baker D."/>
            <person name="Gharbi K."/>
            <person name="Hall N."/>
            <person name="Watson M."/>
            <person name="Adriaenssens E.M."/>
            <person name="Foster-Nyarko E."/>
            <person name="Jarju S."/>
            <person name="Secka A."/>
            <person name="Antonio M."/>
            <person name="Oren A."/>
            <person name="Chaudhuri R.R."/>
            <person name="La Ragione R."/>
            <person name="Hildebrand F."/>
            <person name="Pallen M.J."/>
        </authorList>
    </citation>
    <scope>NUCLEOTIDE SEQUENCE</scope>
    <source>
        <strain evidence="2">B1-15692</strain>
    </source>
</reference>
<dbReference type="PANTHER" id="PTHR37833:SF1">
    <property type="entry name" value="SIGNAL PEPTIDE PROTEIN"/>
    <property type="match status" value="1"/>
</dbReference>
<evidence type="ECO:0000313" key="2">
    <source>
        <dbReference type="EMBL" id="MBO8466460.1"/>
    </source>
</evidence>
<dbReference type="AlphaFoldDB" id="A0A9D9NAY6"/>
<keyword evidence="1" id="KW-0732">Signal</keyword>
<dbReference type="InterPro" id="IPR011467">
    <property type="entry name" value="DUF1573"/>
</dbReference>
<accession>A0A9D9NAY6</accession>
<gene>
    <name evidence="2" type="ORF">IAB99_01685</name>
</gene>